<dbReference type="OrthoDB" id="4772757at2759"/>
<evidence type="ECO:0000256" key="2">
    <source>
        <dbReference type="ARBA" id="ARBA00023043"/>
    </source>
</evidence>
<keyword evidence="5" id="KW-1185">Reference proteome</keyword>
<dbReference type="PROSITE" id="PS50088">
    <property type="entry name" value="ANK_REPEAT"/>
    <property type="match status" value="2"/>
</dbReference>
<accession>A0A9P4UDD3</accession>
<dbReference type="EMBL" id="MU001498">
    <property type="protein sequence ID" value="KAF2446211.1"/>
    <property type="molecule type" value="Genomic_DNA"/>
</dbReference>
<reference evidence="4" key="1">
    <citation type="journal article" date="2020" name="Stud. Mycol.">
        <title>101 Dothideomycetes genomes: a test case for predicting lifestyles and emergence of pathogens.</title>
        <authorList>
            <person name="Haridas S."/>
            <person name="Albert R."/>
            <person name="Binder M."/>
            <person name="Bloem J."/>
            <person name="Labutti K."/>
            <person name="Salamov A."/>
            <person name="Andreopoulos B."/>
            <person name="Baker S."/>
            <person name="Barry K."/>
            <person name="Bills G."/>
            <person name="Bluhm B."/>
            <person name="Cannon C."/>
            <person name="Castanera R."/>
            <person name="Culley D."/>
            <person name="Daum C."/>
            <person name="Ezra D."/>
            <person name="Gonzalez J."/>
            <person name="Henrissat B."/>
            <person name="Kuo A."/>
            <person name="Liang C."/>
            <person name="Lipzen A."/>
            <person name="Lutzoni F."/>
            <person name="Magnuson J."/>
            <person name="Mondo S."/>
            <person name="Nolan M."/>
            <person name="Ohm R."/>
            <person name="Pangilinan J."/>
            <person name="Park H.-J."/>
            <person name="Ramirez L."/>
            <person name="Alfaro M."/>
            <person name="Sun H."/>
            <person name="Tritt A."/>
            <person name="Yoshinaga Y."/>
            <person name="Zwiers L.-H."/>
            <person name="Turgeon B."/>
            <person name="Goodwin S."/>
            <person name="Spatafora J."/>
            <person name="Crous P."/>
            <person name="Grigoriev I."/>
        </authorList>
    </citation>
    <scope>NUCLEOTIDE SEQUENCE</scope>
    <source>
        <strain evidence="4">CBS 690.94</strain>
    </source>
</reference>
<dbReference type="InterPro" id="IPR002110">
    <property type="entry name" value="Ankyrin_rpt"/>
</dbReference>
<dbReference type="AlphaFoldDB" id="A0A9P4UDD3"/>
<proteinExistence type="predicted"/>
<feature type="repeat" description="ANK" evidence="3">
    <location>
        <begin position="398"/>
        <end position="427"/>
    </location>
</feature>
<gene>
    <name evidence="4" type="ORF">P171DRAFT_430408</name>
</gene>
<comment type="caution">
    <text evidence="4">The sequence shown here is derived from an EMBL/GenBank/DDBJ whole genome shotgun (WGS) entry which is preliminary data.</text>
</comment>
<sequence>MSSRCPRNYVAPNNSPHITSSSLTLLTKCKSSPTEDYPLNLMDLPLEIFRIILAEAVRLRGVKRALRLRLVNKLFSDELVEVLCVSRVLRTYHLEPSEWAYVRPYVESRLLARQTKDFPALHNIRKAAEVLASQHGAPSGYEEYALKLLHVATTGSDFTTVRSPLFQRDWDLHERMFECDLLSAAAFANNIPLVESLVDKKLSVDRGTFGNPFLVATLAGNYEALAALRAADEEKQSHLLSRPRLIELLSGAVFKGDIAMVRHIFRTSPDFLMQWRRNNKWFQQHKMPKNPVSWPKRSICSDLLYTPSVNVFKLIGKAVEKREILLVNREVMLAVLVNAIRRGWMEMAKHLIRNEAPLDRPYSRVTGESENALYFACMYGRDDMFRLLCDNGAQICGSELGIAAWHGHTSIIKMLLERGADIHATTSRNSLYAAARKGYLSVTRVLLDAGMDPNTGDTPPLFGAVESEHVGIFRLLVERGAVVSSITLEDRNKAETEGLESMLALLSEYGASEPTEVLR</sequence>
<dbReference type="PANTHER" id="PTHR24198:SF165">
    <property type="entry name" value="ANKYRIN REPEAT-CONTAINING PROTEIN-RELATED"/>
    <property type="match status" value="1"/>
</dbReference>
<evidence type="ECO:0000313" key="4">
    <source>
        <dbReference type="EMBL" id="KAF2446211.1"/>
    </source>
</evidence>
<evidence type="ECO:0000256" key="1">
    <source>
        <dbReference type="ARBA" id="ARBA00022737"/>
    </source>
</evidence>
<evidence type="ECO:0000256" key="3">
    <source>
        <dbReference type="PROSITE-ProRule" id="PRU00023"/>
    </source>
</evidence>
<dbReference type="Gene3D" id="1.25.40.20">
    <property type="entry name" value="Ankyrin repeat-containing domain"/>
    <property type="match status" value="2"/>
</dbReference>
<name>A0A9P4UDD3_9PLEO</name>
<organism evidence="4 5">
    <name type="scientific">Karstenula rhodostoma CBS 690.94</name>
    <dbReference type="NCBI Taxonomy" id="1392251"/>
    <lineage>
        <taxon>Eukaryota</taxon>
        <taxon>Fungi</taxon>
        <taxon>Dikarya</taxon>
        <taxon>Ascomycota</taxon>
        <taxon>Pezizomycotina</taxon>
        <taxon>Dothideomycetes</taxon>
        <taxon>Pleosporomycetidae</taxon>
        <taxon>Pleosporales</taxon>
        <taxon>Massarineae</taxon>
        <taxon>Didymosphaeriaceae</taxon>
        <taxon>Karstenula</taxon>
    </lineage>
</organism>
<dbReference type="Proteomes" id="UP000799764">
    <property type="component" value="Unassembled WGS sequence"/>
</dbReference>
<dbReference type="SMART" id="SM00248">
    <property type="entry name" value="ANK"/>
    <property type="match status" value="6"/>
</dbReference>
<keyword evidence="1" id="KW-0677">Repeat</keyword>
<protein>
    <submittedName>
        <fullName evidence="4">Ankyrin</fullName>
    </submittedName>
</protein>
<evidence type="ECO:0000313" key="5">
    <source>
        <dbReference type="Proteomes" id="UP000799764"/>
    </source>
</evidence>
<dbReference type="SUPFAM" id="SSF48403">
    <property type="entry name" value="Ankyrin repeat"/>
    <property type="match status" value="1"/>
</dbReference>
<dbReference type="PROSITE" id="PS50297">
    <property type="entry name" value="ANK_REP_REGION"/>
    <property type="match status" value="2"/>
</dbReference>
<dbReference type="Pfam" id="PF12796">
    <property type="entry name" value="Ank_2"/>
    <property type="match status" value="1"/>
</dbReference>
<dbReference type="InterPro" id="IPR036770">
    <property type="entry name" value="Ankyrin_rpt-contain_sf"/>
</dbReference>
<dbReference type="PANTHER" id="PTHR24198">
    <property type="entry name" value="ANKYRIN REPEAT AND PROTEIN KINASE DOMAIN-CONTAINING PROTEIN"/>
    <property type="match status" value="1"/>
</dbReference>
<keyword evidence="2 3" id="KW-0040">ANK repeat</keyword>
<feature type="repeat" description="ANK" evidence="3">
    <location>
        <begin position="426"/>
        <end position="458"/>
    </location>
</feature>